<dbReference type="PRINTS" id="PR00039">
    <property type="entry name" value="HTHLYSR"/>
</dbReference>
<dbReference type="InterPro" id="IPR037423">
    <property type="entry name" value="CysB_PBP2"/>
</dbReference>
<feature type="domain" description="HTH lysR-type" evidence="5">
    <location>
        <begin position="1"/>
        <end position="59"/>
    </location>
</feature>
<dbReference type="PANTHER" id="PTHR30126">
    <property type="entry name" value="HTH-TYPE TRANSCRIPTIONAL REGULATOR"/>
    <property type="match status" value="1"/>
</dbReference>
<dbReference type="SUPFAM" id="SSF53850">
    <property type="entry name" value="Periplasmic binding protein-like II"/>
    <property type="match status" value="1"/>
</dbReference>
<reference evidence="7" key="1">
    <citation type="journal article" date="2019" name="Int. J. Syst. Evol. Microbiol.">
        <title>The Global Catalogue of Microorganisms (GCM) 10K type strain sequencing project: providing services to taxonomists for standard genome sequencing and annotation.</title>
        <authorList>
            <consortium name="The Broad Institute Genomics Platform"/>
            <consortium name="The Broad Institute Genome Sequencing Center for Infectious Disease"/>
            <person name="Wu L."/>
            <person name="Ma J."/>
        </authorList>
    </citation>
    <scope>NUCLEOTIDE SEQUENCE [LARGE SCALE GENOMIC DNA]</scope>
    <source>
        <strain evidence="7">KCTC 23314</strain>
    </source>
</reference>
<dbReference type="Gene3D" id="1.10.10.10">
    <property type="entry name" value="Winged helix-like DNA-binding domain superfamily/Winged helix DNA-binding domain"/>
    <property type="match status" value="1"/>
</dbReference>
<organism evidence="6 7">
    <name type="scientific">Pseudorhodoferax aquiterrae</name>
    <dbReference type="NCBI Taxonomy" id="747304"/>
    <lineage>
        <taxon>Bacteria</taxon>
        <taxon>Pseudomonadati</taxon>
        <taxon>Pseudomonadota</taxon>
        <taxon>Betaproteobacteria</taxon>
        <taxon>Burkholderiales</taxon>
        <taxon>Comamonadaceae</taxon>
    </lineage>
</organism>
<evidence type="ECO:0000313" key="6">
    <source>
        <dbReference type="EMBL" id="GHD03031.1"/>
    </source>
</evidence>
<keyword evidence="7" id="KW-1185">Reference proteome</keyword>
<dbReference type="InterPro" id="IPR036388">
    <property type="entry name" value="WH-like_DNA-bd_sf"/>
</dbReference>
<keyword evidence="2" id="KW-0805">Transcription regulation</keyword>
<keyword evidence="4" id="KW-0804">Transcription</keyword>
<dbReference type="InterPro" id="IPR000847">
    <property type="entry name" value="LysR_HTH_N"/>
</dbReference>
<evidence type="ECO:0000256" key="3">
    <source>
        <dbReference type="ARBA" id="ARBA00023125"/>
    </source>
</evidence>
<dbReference type="Pfam" id="PF03466">
    <property type="entry name" value="LysR_substrate"/>
    <property type="match status" value="1"/>
</dbReference>
<dbReference type="InterPro" id="IPR005119">
    <property type="entry name" value="LysR_subst-bd"/>
</dbReference>
<gene>
    <name evidence="6" type="ORF">GCM10007320_62750</name>
</gene>
<dbReference type="Pfam" id="PF00126">
    <property type="entry name" value="HTH_1"/>
    <property type="match status" value="1"/>
</dbReference>
<evidence type="ECO:0000256" key="2">
    <source>
        <dbReference type="ARBA" id="ARBA00023015"/>
    </source>
</evidence>
<dbReference type="EMBL" id="BMYK01000042">
    <property type="protein sequence ID" value="GHD03031.1"/>
    <property type="molecule type" value="Genomic_DNA"/>
</dbReference>
<dbReference type="InterPro" id="IPR036390">
    <property type="entry name" value="WH_DNA-bd_sf"/>
</dbReference>
<evidence type="ECO:0000256" key="1">
    <source>
        <dbReference type="ARBA" id="ARBA00009437"/>
    </source>
</evidence>
<dbReference type="NCBIfam" id="NF009327">
    <property type="entry name" value="PRK12684.1"/>
    <property type="match status" value="1"/>
</dbReference>
<dbReference type="SUPFAM" id="SSF46785">
    <property type="entry name" value="Winged helix' DNA-binding domain"/>
    <property type="match status" value="1"/>
</dbReference>
<dbReference type="PANTHER" id="PTHR30126:SF6">
    <property type="entry name" value="HTH-TYPE TRANSCRIPTIONAL REGULATOR CYSB-RELATED"/>
    <property type="match status" value="1"/>
</dbReference>
<dbReference type="RefSeq" id="WP_189690792.1">
    <property type="nucleotide sequence ID" value="NZ_BMYK01000042.1"/>
</dbReference>
<keyword evidence="3" id="KW-0238">DNA-binding</keyword>
<proteinExistence type="inferred from homology"/>
<dbReference type="CDD" id="cd08413">
    <property type="entry name" value="PBP2_CysB_like"/>
    <property type="match status" value="1"/>
</dbReference>
<sequence length="317" mass="34864">MNFQQLRSVRETVRCGFNLTEVAHTLHTSQPGVSRQIRELEEELGIDLFVRAGKRLTGLTEPGAHVLPIIENILQGSHNLRTAGQEFVAQQSGSLSIAATHTQARYALPTAVQEFRLQFPNVKLHLHQGSPRQVAEMLLSGEADIGIATEALAQYADLVALPCYRWTHSIIVPPNHPLLDGPLSLEKLARYPLITYGAGFTGRGHIDQAFARQRIEPRIVLSAMDADVIKTYVELGMGVGIVASIAFEAERDTQLRAIDAGALFGINLTKLALRRGSYLRAYVYALIESFAPTLQRSVVDQAMLADKDRATAEGYEI</sequence>
<protein>
    <recommendedName>
        <fullName evidence="5">HTH lysR-type domain-containing protein</fullName>
    </recommendedName>
</protein>
<comment type="similarity">
    <text evidence="1">Belongs to the LysR transcriptional regulatory family.</text>
</comment>
<dbReference type="PROSITE" id="PS50931">
    <property type="entry name" value="HTH_LYSR"/>
    <property type="match status" value="1"/>
</dbReference>
<dbReference type="Proteomes" id="UP000626210">
    <property type="component" value="Unassembled WGS sequence"/>
</dbReference>
<name>A0ABQ3GEZ5_9BURK</name>
<accession>A0ABQ3GEZ5</accession>
<dbReference type="Gene3D" id="3.40.190.10">
    <property type="entry name" value="Periplasmic binding protein-like II"/>
    <property type="match status" value="2"/>
</dbReference>
<evidence type="ECO:0000256" key="4">
    <source>
        <dbReference type="ARBA" id="ARBA00023163"/>
    </source>
</evidence>
<comment type="caution">
    <text evidence="6">The sequence shown here is derived from an EMBL/GenBank/DDBJ whole genome shotgun (WGS) entry which is preliminary data.</text>
</comment>
<evidence type="ECO:0000259" key="5">
    <source>
        <dbReference type="PROSITE" id="PS50931"/>
    </source>
</evidence>
<evidence type="ECO:0000313" key="7">
    <source>
        <dbReference type="Proteomes" id="UP000626210"/>
    </source>
</evidence>